<dbReference type="EMBL" id="AZBU02000009">
    <property type="protein sequence ID" value="TKR65001.1"/>
    <property type="molecule type" value="Genomic_DNA"/>
</dbReference>
<dbReference type="PANTHER" id="PTHR12959:SF11">
    <property type="entry name" value="GPI TRANSAMIDASE COMPONENT PIG-T"/>
    <property type="match status" value="1"/>
</dbReference>
<comment type="caution">
    <text evidence="2">The sequence shown here is derived from an EMBL/GenBank/DDBJ whole genome shotgun (WGS) entry which is preliminary data.</text>
</comment>
<reference evidence="2 3" key="2">
    <citation type="journal article" date="2019" name="G3 (Bethesda)">
        <title>Hybrid Assembly of the Genome of the Entomopathogenic Nematode Steinernema carpocapsae Identifies the X-Chromosome.</title>
        <authorList>
            <person name="Serra L."/>
            <person name="Macchietto M."/>
            <person name="Macias-Munoz A."/>
            <person name="McGill C.J."/>
            <person name="Rodriguez I.M."/>
            <person name="Rodriguez B."/>
            <person name="Murad R."/>
            <person name="Mortazavi A."/>
        </authorList>
    </citation>
    <scope>NUCLEOTIDE SEQUENCE [LARGE SCALE GENOMIC DNA]</scope>
    <source>
        <strain evidence="2 3">ALL</strain>
    </source>
</reference>
<feature type="signal peptide" evidence="1">
    <location>
        <begin position="1"/>
        <end position="20"/>
    </location>
</feature>
<feature type="chain" id="PRO_5020957882" description="GPI transamidase component PIG-T" evidence="1">
    <location>
        <begin position="21"/>
        <end position="580"/>
    </location>
</feature>
<gene>
    <name evidence="2" type="ORF">L596_025465</name>
</gene>
<dbReference type="PANTHER" id="PTHR12959">
    <property type="entry name" value="GPI TRANSAMIDASE COMPONENT PIG-T-RELATED"/>
    <property type="match status" value="1"/>
</dbReference>
<dbReference type="AlphaFoldDB" id="A0A4U5M7U4"/>
<evidence type="ECO:0000256" key="1">
    <source>
        <dbReference type="SAM" id="SignalP"/>
    </source>
</evidence>
<sequence>MAFRTPILVLLWLLVIGATSENVVKRLADSYEEQLTVNRLKSGQIYSHFRFAIDNPNSNAQGSYELFPRILDEIAKKYKVRDLQLSLTQGFWRTSQWGLQPKPETPNGAQLVALFDGDSEKEINQRWTFLVNSLNGIFCTSLMELVPALTASPHWFLNDILEEHGNASKMAKNIRYGVLGGETVCTENLTPWKKLLPCKQNGIVQLLNPTKLYSSVYHSLTLRVKQNEKGRSLEMTAGYLADLPVLSKEKSWNFRKLYDRVISGQCVVAAKSEILVGKEEIADSRFSQDPDEVVTVAGQDFLRYDLTKLPLKGGFNLAMQTRAFLQIQAPPQTFFGMHSFLSNVGLQNGQIRHRLTNLKDKNLPITFTHMVPWFLRVFMHTIAIECEPVGAGERPEAHIARRHYQLAVDREKPALMELQIELPKKSVCVMSVDYETAFMRAQEFHPDANYGNYIPGAVVSFKAEEEDLLANVITPTWIPKERILVYGETLLIQLPTPDFSMPFNVLCLVSTVISIFYGPIHGLTTKIMKPCLDTVPERKTLLRKLIELIITVLKKVKSMILKKKKKKSEGEEEDKEKKEE</sequence>
<accession>A0A4U5M7U4</accession>
<dbReference type="STRING" id="34508.A0A4U5M7U4"/>
<evidence type="ECO:0008006" key="4">
    <source>
        <dbReference type="Google" id="ProtNLM"/>
    </source>
</evidence>
<protein>
    <recommendedName>
        <fullName evidence="4">GPI transamidase component PIG-T</fullName>
    </recommendedName>
</protein>
<dbReference type="GO" id="GO:0042765">
    <property type="term" value="C:GPI-anchor transamidase complex"/>
    <property type="evidence" value="ECO:0007669"/>
    <property type="project" value="InterPro"/>
</dbReference>
<name>A0A4U5M7U4_STECR</name>
<dbReference type="InterPro" id="IPR007245">
    <property type="entry name" value="PIG-T"/>
</dbReference>
<organism evidence="2 3">
    <name type="scientific">Steinernema carpocapsae</name>
    <name type="common">Entomopathogenic nematode</name>
    <dbReference type="NCBI Taxonomy" id="34508"/>
    <lineage>
        <taxon>Eukaryota</taxon>
        <taxon>Metazoa</taxon>
        <taxon>Ecdysozoa</taxon>
        <taxon>Nematoda</taxon>
        <taxon>Chromadorea</taxon>
        <taxon>Rhabditida</taxon>
        <taxon>Tylenchina</taxon>
        <taxon>Panagrolaimomorpha</taxon>
        <taxon>Strongyloidoidea</taxon>
        <taxon>Steinernematidae</taxon>
        <taxon>Steinernema</taxon>
    </lineage>
</organism>
<evidence type="ECO:0000313" key="2">
    <source>
        <dbReference type="EMBL" id="TKR65001.1"/>
    </source>
</evidence>
<dbReference type="Proteomes" id="UP000298663">
    <property type="component" value="Unassembled WGS sequence"/>
</dbReference>
<keyword evidence="3" id="KW-1185">Reference proteome</keyword>
<evidence type="ECO:0000313" key="3">
    <source>
        <dbReference type="Proteomes" id="UP000298663"/>
    </source>
</evidence>
<keyword evidence="1" id="KW-0732">Signal</keyword>
<reference evidence="2 3" key="1">
    <citation type="journal article" date="2015" name="Genome Biol.">
        <title>Comparative genomics of Steinernema reveals deeply conserved gene regulatory networks.</title>
        <authorList>
            <person name="Dillman A.R."/>
            <person name="Macchietto M."/>
            <person name="Porter C.F."/>
            <person name="Rogers A."/>
            <person name="Williams B."/>
            <person name="Antoshechkin I."/>
            <person name="Lee M.M."/>
            <person name="Goodwin Z."/>
            <person name="Lu X."/>
            <person name="Lewis E.E."/>
            <person name="Goodrich-Blair H."/>
            <person name="Stock S.P."/>
            <person name="Adams B.J."/>
            <person name="Sternberg P.W."/>
            <person name="Mortazavi A."/>
        </authorList>
    </citation>
    <scope>NUCLEOTIDE SEQUENCE [LARGE SCALE GENOMIC DNA]</scope>
    <source>
        <strain evidence="2 3">ALL</strain>
    </source>
</reference>
<proteinExistence type="predicted"/>
<dbReference type="OrthoDB" id="331263at2759"/>
<dbReference type="Pfam" id="PF04113">
    <property type="entry name" value="Gpi16"/>
    <property type="match status" value="2"/>
</dbReference>
<dbReference type="GO" id="GO:0016255">
    <property type="term" value="P:attachment of GPI anchor to protein"/>
    <property type="evidence" value="ECO:0007669"/>
    <property type="project" value="InterPro"/>
</dbReference>